<evidence type="ECO:0000256" key="1">
    <source>
        <dbReference type="SAM" id="SignalP"/>
    </source>
</evidence>
<keyword evidence="1" id="KW-0732">Signal</keyword>
<dbReference type="Proteomes" id="UP000268048">
    <property type="component" value="Chromosome"/>
</dbReference>
<dbReference type="AlphaFoldDB" id="A0A3G7TZT8"/>
<evidence type="ECO:0000313" key="3">
    <source>
        <dbReference type="Proteomes" id="UP000268048"/>
    </source>
</evidence>
<feature type="signal peptide" evidence="1">
    <location>
        <begin position="1"/>
        <end position="18"/>
    </location>
</feature>
<sequence>MKYQSSVSIALSLASVLAGCTSLPIPDSTEFTDSGRTYQFQTTASTMRFANASPLMLRQGSESTRVLALFGMPDFQAVKPGKFSNFKFATSEMGLTQAYISPALARKPQASGPTNTDLAAVSVNALSTTGLGAGAVGAAGAALMIAGTDTTPDPRTTYGSAICYRAVSEQADFRKAYVECIDQVVEDVKTALGPNAVVIENSQLYNISGSVDVPSYGKQPVTLLIGRIYNHASEGYAPVDKGGFKANIFSIQVKRFGDLPASKATAEDIGRALRKVKRQTISYRINGNEDFRKLKDAEPIGVY</sequence>
<gene>
    <name evidence="2" type="ORF">C4K04_6324</name>
</gene>
<feature type="chain" id="PRO_5018315187" description="Lipoprotein" evidence="1">
    <location>
        <begin position="19"/>
        <end position="303"/>
    </location>
</feature>
<reference evidence="2 3" key="1">
    <citation type="submission" date="2018-03" db="EMBL/GenBank/DDBJ databases">
        <title>Diversity of phytobeneficial traits revealed by whole-genome analysis of worldwide-isolated phenazine-producing Pseudomonas spp.</title>
        <authorList>
            <person name="Biessy A."/>
            <person name="Novinscak A."/>
            <person name="Blom J."/>
            <person name="Leger G."/>
            <person name="Thomashow L.S."/>
            <person name="Cazorla F.M."/>
            <person name="Josic D."/>
            <person name="Filion M."/>
        </authorList>
    </citation>
    <scope>NUCLEOTIDE SEQUENCE [LARGE SCALE GENOMIC DNA]</scope>
    <source>
        <strain evidence="2 3">B25</strain>
    </source>
</reference>
<proteinExistence type="predicted"/>
<organism evidence="2 3">
    <name type="scientific">Pseudomonas chlororaphis</name>
    <dbReference type="NCBI Taxonomy" id="587753"/>
    <lineage>
        <taxon>Bacteria</taxon>
        <taxon>Pseudomonadati</taxon>
        <taxon>Pseudomonadota</taxon>
        <taxon>Gammaproteobacteria</taxon>
        <taxon>Pseudomonadales</taxon>
        <taxon>Pseudomonadaceae</taxon>
        <taxon>Pseudomonas</taxon>
    </lineage>
</organism>
<accession>A0A3G7TZT8</accession>
<dbReference type="PROSITE" id="PS51257">
    <property type="entry name" value="PROKAR_LIPOPROTEIN"/>
    <property type="match status" value="1"/>
</dbReference>
<dbReference type="EMBL" id="CP027753">
    <property type="protein sequence ID" value="AZE51952.1"/>
    <property type="molecule type" value="Genomic_DNA"/>
</dbReference>
<evidence type="ECO:0000313" key="2">
    <source>
        <dbReference type="EMBL" id="AZE51952.1"/>
    </source>
</evidence>
<name>A0A3G7TZT8_9PSED</name>
<protein>
    <recommendedName>
        <fullName evidence="4">Lipoprotein</fullName>
    </recommendedName>
</protein>
<evidence type="ECO:0008006" key="4">
    <source>
        <dbReference type="Google" id="ProtNLM"/>
    </source>
</evidence>